<evidence type="ECO:0000313" key="3">
    <source>
        <dbReference type="Proteomes" id="UP001211065"/>
    </source>
</evidence>
<proteinExistence type="predicted"/>
<feature type="domain" description="PLOD1-3-like GT" evidence="1">
    <location>
        <begin position="59"/>
        <end position="266"/>
    </location>
</feature>
<reference evidence="2" key="1">
    <citation type="submission" date="2020-05" db="EMBL/GenBank/DDBJ databases">
        <title>Phylogenomic resolution of chytrid fungi.</title>
        <authorList>
            <person name="Stajich J.E."/>
            <person name="Amses K."/>
            <person name="Simmons R."/>
            <person name="Seto K."/>
            <person name="Myers J."/>
            <person name="Bonds A."/>
            <person name="Quandt C.A."/>
            <person name="Barry K."/>
            <person name="Liu P."/>
            <person name="Grigoriev I."/>
            <person name="Longcore J.E."/>
            <person name="James T.Y."/>
        </authorList>
    </citation>
    <scope>NUCLEOTIDE SEQUENCE</scope>
    <source>
        <strain evidence="2">JEL0476</strain>
    </source>
</reference>
<name>A0AAD5XZ46_9FUNG</name>
<dbReference type="EMBL" id="JADGJW010000021">
    <property type="protein sequence ID" value="KAJ3227167.1"/>
    <property type="molecule type" value="Genomic_DNA"/>
</dbReference>
<evidence type="ECO:0000313" key="2">
    <source>
        <dbReference type="EMBL" id="KAJ3227167.1"/>
    </source>
</evidence>
<gene>
    <name evidence="2" type="primary">PLOD2</name>
    <name evidence="2" type="ORF">HK099_003130</name>
</gene>
<dbReference type="InterPro" id="IPR057589">
    <property type="entry name" value="GT_PLOD"/>
</dbReference>
<evidence type="ECO:0000259" key="1">
    <source>
        <dbReference type="Pfam" id="PF25342"/>
    </source>
</evidence>
<dbReference type="CDD" id="cd22997">
    <property type="entry name" value="GT_LH"/>
    <property type="match status" value="1"/>
</dbReference>
<keyword evidence="3" id="KW-1185">Reference proteome</keyword>
<protein>
    <submittedName>
        <fullName evidence="2">Procollagen-lysine,2-oxoglutarate 5-dioxygenase 2</fullName>
    </submittedName>
</protein>
<comment type="caution">
    <text evidence="2">The sequence shown here is derived from an EMBL/GenBank/DDBJ whole genome shotgun (WGS) entry which is preliminary data.</text>
</comment>
<organism evidence="2 3">
    <name type="scientific">Clydaea vesicula</name>
    <dbReference type="NCBI Taxonomy" id="447962"/>
    <lineage>
        <taxon>Eukaryota</taxon>
        <taxon>Fungi</taxon>
        <taxon>Fungi incertae sedis</taxon>
        <taxon>Chytridiomycota</taxon>
        <taxon>Chytridiomycota incertae sedis</taxon>
        <taxon>Chytridiomycetes</taxon>
        <taxon>Lobulomycetales</taxon>
        <taxon>Lobulomycetaceae</taxon>
        <taxon>Clydaea</taxon>
    </lineage>
</organism>
<sequence>MFVDNFENEKNQWWRINQPRKRLKNGTEILFFSKINQKKCFKEIEKIIFFNKNIKVPKNNLEWVVVNSDCDQRNLRLFQQIRNAGIKLTILGSGVPFLGWGYRVRVIREYLLTLPKDRIIISTDASDVILSPDAKNIDFINAYKRLNNTITFAAEGPCWIGKECDNQTLLDYPKPPKYTPFNYLNAGAYIGTAYSLQKVIEVIYTTDHGLDDQGAFSKAFIDIKKNNFKYKNFTFGLDFFNEMFISLFGLNIKKDFEIINNAKKKKYSDKTKTTNLLKSFQITSVKTGGKPLVFHQSGLKIQNRVLEDLCVELNLPFFYSWAHTKEWFDTMPAFRKSVG</sequence>
<dbReference type="Pfam" id="PF25342">
    <property type="entry name" value="GT_PLOD"/>
    <property type="match status" value="1"/>
</dbReference>
<dbReference type="AlphaFoldDB" id="A0AAD5XZ46"/>
<dbReference type="Proteomes" id="UP001211065">
    <property type="component" value="Unassembled WGS sequence"/>
</dbReference>
<accession>A0AAD5XZ46</accession>